<dbReference type="AlphaFoldDB" id="A0A4Z2FM84"/>
<evidence type="ECO:0000313" key="2">
    <source>
        <dbReference type="Proteomes" id="UP000314294"/>
    </source>
</evidence>
<organism evidence="1 2">
    <name type="scientific">Liparis tanakae</name>
    <name type="common">Tanaka's snailfish</name>
    <dbReference type="NCBI Taxonomy" id="230148"/>
    <lineage>
        <taxon>Eukaryota</taxon>
        <taxon>Metazoa</taxon>
        <taxon>Chordata</taxon>
        <taxon>Craniata</taxon>
        <taxon>Vertebrata</taxon>
        <taxon>Euteleostomi</taxon>
        <taxon>Actinopterygii</taxon>
        <taxon>Neopterygii</taxon>
        <taxon>Teleostei</taxon>
        <taxon>Neoteleostei</taxon>
        <taxon>Acanthomorphata</taxon>
        <taxon>Eupercaria</taxon>
        <taxon>Perciformes</taxon>
        <taxon>Cottioidei</taxon>
        <taxon>Cottales</taxon>
        <taxon>Liparidae</taxon>
        <taxon>Liparis</taxon>
    </lineage>
</organism>
<dbReference type="Proteomes" id="UP000314294">
    <property type="component" value="Unassembled WGS sequence"/>
</dbReference>
<keyword evidence="2" id="KW-1185">Reference proteome</keyword>
<name>A0A4Z2FM84_9TELE</name>
<sequence length="120" mass="13642">MFHDPDQIIIMQMEVEEEWAGHQTQPGTTTTGVKDYNSHSAVQAGEAAAQLKRMRLMSLRGTQESRDIMFVVYNDDSLITGRIYGALKPTLPPLWPTGLCWNRVEVKKEDDSGEERMTEE</sequence>
<gene>
    <name evidence="1" type="ORF">EYF80_047799</name>
</gene>
<reference evidence="1 2" key="1">
    <citation type="submission" date="2019-03" db="EMBL/GenBank/DDBJ databases">
        <title>First draft genome of Liparis tanakae, snailfish: a comprehensive survey of snailfish specific genes.</title>
        <authorList>
            <person name="Kim W."/>
            <person name="Song I."/>
            <person name="Jeong J.-H."/>
            <person name="Kim D."/>
            <person name="Kim S."/>
            <person name="Ryu S."/>
            <person name="Song J.Y."/>
            <person name="Lee S.K."/>
        </authorList>
    </citation>
    <scope>NUCLEOTIDE SEQUENCE [LARGE SCALE GENOMIC DNA]</scope>
    <source>
        <tissue evidence="1">Muscle</tissue>
    </source>
</reference>
<evidence type="ECO:0000313" key="1">
    <source>
        <dbReference type="EMBL" id="TNN42025.1"/>
    </source>
</evidence>
<accession>A0A4Z2FM84</accession>
<protein>
    <submittedName>
        <fullName evidence="1">Uncharacterized protein</fullName>
    </submittedName>
</protein>
<comment type="caution">
    <text evidence="1">The sequence shown here is derived from an EMBL/GenBank/DDBJ whole genome shotgun (WGS) entry which is preliminary data.</text>
</comment>
<proteinExistence type="predicted"/>
<dbReference type="EMBL" id="SRLO01001066">
    <property type="protein sequence ID" value="TNN42025.1"/>
    <property type="molecule type" value="Genomic_DNA"/>
</dbReference>